<dbReference type="PROSITE" id="PS01124">
    <property type="entry name" value="HTH_ARAC_FAMILY_2"/>
    <property type="match status" value="1"/>
</dbReference>
<name>A0A1V3U0G9_ELIME</name>
<keyword evidence="2" id="KW-0238">DNA-binding</keyword>
<dbReference type="AlphaFoldDB" id="A0A1V3U0G9"/>
<keyword evidence="1" id="KW-0805">Transcription regulation</keyword>
<dbReference type="PANTHER" id="PTHR43280:SF32">
    <property type="entry name" value="TRANSCRIPTIONAL REGULATORY PROTEIN"/>
    <property type="match status" value="1"/>
</dbReference>
<dbReference type="InterPro" id="IPR009057">
    <property type="entry name" value="Homeodomain-like_sf"/>
</dbReference>
<sequence>MAKSYNIPSFLKYININGKNDDGVQVIHYDEHKNILLKSPPVQLEFYLIAIKNNIDVHPPVEEMSSSYLFLDKPGNNMEWDLSGPFIGYGIFVNAKLLDKFAKDYTFTGYTRHEALFLTDRESKVLYDLFIKAYEEYQREDFSQDILVSYAVLILSYTQNFYERQFESRSKIYNKVVADFYKELDWYFRKDNSIDTFPSVAYFADRVHLSVNYFGDVIKHFTGQSPIEHIHQYIIQSAKVKLRETKLSINEIAYSLGFEYPTYFTRFFRKKTGISPKIFRNQ</sequence>
<evidence type="ECO:0000256" key="1">
    <source>
        <dbReference type="ARBA" id="ARBA00023015"/>
    </source>
</evidence>
<dbReference type="Pfam" id="PF12833">
    <property type="entry name" value="HTH_18"/>
    <property type="match status" value="1"/>
</dbReference>
<evidence type="ECO:0000256" key="3">
    <source>
        <dbReference type="ARBA" id="ARBA00023163"/>
    </source>
</evidence>
<organism evidence="5 6">
    <name type="scientific">Elizabethkingia meningoseptica</name>
    <name type="common">Chryseobacterium meningosepticum</name>
    <dbReference type="NCBI Taxonomy" id="238"/>
    <lineage>
        <taxon>Bacteria</taxon>
        <taxon>Pseudomonadati</taxon>
        <taxon>Bacteroidota</taxon>
        <taxon>Flavobacteriia</taxon>
        <taxon>Flavobacteriales</taxon>
        <taxon>Weeksellaceae</taxon>
        <taxon>Elizabethkingia</taxon>
    </lineage>
</organism>
<dbReference type="InterPro" id="IPR018060">
    <property type="entry name" value="HTH_AraC"/>
</dbReference>
<keyword evidence="3" id="KW-0804">Transcription</keyword>
<dbReference type="PRINTS" id="PR00032">
    <property type="entry name" value="HTHARAC"/>
</dbReference>
<dbReference type="PANTHER" id="PTHR43280">
    <property type="entry name" value="ARAC-FAMILY TRANSCRIPTIONAL REGULATOR"/>
    <property type="match status" value="1"/>
</dbReference>
<dbReference type="eggNOG" id="COG2207">
    <property type="taxonomic scope" value="Bacteria"/>
</dbReference>
<reference evidence="5 6" key="1">
    <citation type="submission" date="2016-11" db="EMBL/GenBank/DDBJ databases">
        <title>Genome sequence and comparative genomic analysis of clinical strain Elizabethkingia meningoseptica 61421 PRCM.</title>
        <authorList>
            <person name="Wang M."/>
            <person name="Hu S."/>
            <person name="Cao L."/>
            <person name="Jiang T."/>
            <person name="Zhou Y."/>
            <person name="Ming D."/>
        </authorList>
    </citation>
    <scope>NUCLEOTIDE SEQUENCE [LARGE SCALE GENOMIC DNA]</scope>
    <source>
        <strain evidence="5 6">61421 PRCM</strain>
    </source>
</reference>
<dbReference type="GO" id="GO:0043565">
    <property type="term" value="F:sequence-specific DNA binding"/>
    <property type="evidence" value="ECO:0007669"/>
    <property type="project" value="InterPro"/>
</dbReference>
<evidence type="ECO:0000256" key="2">
    <source>
        <dbReference type="ARBA" id="ARBA00023125"/>
    </source>
</evidence>
<protein>
    <submittedName>
        <fullName evidence="5">AraC family transcriptional regulator</fullName>
    </submittedName>
</protein>
<dbReference type="STRING" id="238.BBD35_17870"/>
<proteinExistence type="predicted"/>
<dbReference type="InterPro" id="IPR020449">
    <property type="entry name" value="Tscrpt_reg_AraC-type_HTH"/>
</dbReference>
<keyword evidence="6" id="KW-1185">Reference proteome</keyword>
<comment type="caution">
    <text evidence="5">The sequence shown here is derived from an EMBL/GenBank/DDBJ whole genome shotgun (WGS) entry which is preliminary data.</text>
</comment>
<dbReference type="GO" id="GO:0003700">
    <property type="term" value="F:DNA-binding transcription factor activity"/>
    <property type="evidence" value="ECO:0007669"/>
    <property type="project" value="InterPro"/>
</dbReference>
<dbReference type="Gene3D" id="1.10.10.60">
    <property type="entry name" value="Homeodomain-like"/>
    <property type="match status" value="1"/>
</dbReference>
<dbReference type="SUPFAM" id="SSF46689">
    <property type="entry name" value="Homeodomain-like"/>
    <property type="match status" value="1"/>
</dbReference>
<dbReference type="OrthoDB" id="2600165at2"/>
<dbReference type="SMART" id="SM00342">
    <property type="entry name" value="HTH_ARAC"/>
    <property type="match status" value="1"/>
</dbReference>
<dbReference type="EMBL" id="MPOG01000011">
    <property type="protein sequence ID" value="OOH95284.1"/>
    <property type="molecule type" value="Genomic_DNA"/>
</dbReference>
<evidence type="ECO:0000259" key="4">
    <source>
        <dbReference type="PROSITE" id="PS01124"/>
    </source>
</evidence>
<dbReference type="RefSeq" id="WP_069215970.1">
    <property type="nucleotide sequence ID" value="NZ_CP016378.1"/>
</dbReference>
<dbReference type="Proteomes" id="UP000188947">
    <property type="component" value="Unassembled WGS sequence"/>
</dbReference>
<evidence type="ECO:0000313" key="6">
    <source>
        <dbReference type="Proteomes" id="UP000188947"/>
    </source>
</evidence>
<evidence type="ECO:0000313" key="5">
    <source>
        <dbReference type="EMBL" id="OOH95284.1"/>
    </source>
</evidence>
<accession>A0A1V3U0G9</accession>
<gene>
    <name evidence="5" type="ORF">BMF97_10640</name>
</gene>
<feature type="domain" description="HTH araC/xylS-type" evidence="4">
    <location>
        <begin position="182"/>
        <end position="282"/>
    </location>
</feature>